<evidence type="ECO:0000256" key="5">
    <source>
        <dbReference type="SAM" id="Phobius"/>
    </source>
</evidence>
<name>A0A2Z5PD84_METMI</name>
<dbReference type="GeneID" id="41279263"/>
<dbReference type="GO" id="GO:0006874">
    <property type="term" value="P:intracellular calcium ion homeostasis"/>
    <property type="evidence" value="ECO:0007669"/>
    <property type="project" value="TreeGrafter"/>
</dbReference>
<feature type="transmembrane region" description="Helical" evidence="5">
    <location>
        <begin position="108"/>
        <end position="124"/>
    </location>
</feature>
<dbReference type="RefSeq" id="WP_146778173.1">
    <property type="nucleotide sequence ID" value="NZ_AP011526.1"/>
</dbReference>
<feature type="transmembrane region" description="Helical" evidence="5">
    <location>
        <begin position="256"/>
        <end position="274"/>
    </location>
</feature>
<feature type="transmembrane region" description="Helical" evidence="5">
    <location>
        <begin position="198"/>
        <end position="220"/>
    </location>
</feature>
<dbReference type="Pfam" id="PF01699">
    <property type="entry name" value="Na_Ca_ex"/>
    <property type="match status" value="2"/>
</dbReference>
<feature type="transmembrane region" description="Helical" evidence="5">
    <location>
        <begin position="68"/>
        <end position="96"/>
    </location>
</feature>
<keyword evidence="2 5" id="KW-0812">Transmembrane</keyword>
<dbReference type="GO" id="GO:0008273">
    <property type="term" value="F:calcium, potassium:sodium antiporter activity"/>
    <property type="evidence" value="ECO:0007669"/>
    <property type="project" value="TreeGrafter"/>
</dbReference>
<feature type="transmembrane region" description="Helical" evidence="5">
    <location>
        <begin position="227"/>
        <end position="250"/>
    </location>
</feature>
<feature type="transmembrane region" description="Helical" evidence="5">
    <location>
        <begin position="6"/>
        <end position="24"/>
    </location>
</feature>
<dbReference type="Proteomes" id="UP000264208">
    <property type="component" value="Chromosome"/>
</dbReference>
<feature type="transmembrane region" description="Helical" evidence="5">
    <location>
        <begin position="36"/>
        <end position="56"/>
    </location>
</feature>
<feature type="transmembrane region" description="Helical" evidence="5">
    <location>
        <begin position="130"/>
        <end position="147"/>
    </location>
</feature>
<feature type="domain" description="Sodium/calcium exchanger membrane region" evidence="6">
    <location>
        <begin position="5"/>
        <end position="144"/>
    </location>
</feature>
<evidence type="ECO:0000256" key="4">
    <source>
        <dbReference type="ARBA" id="ARBA00023136"/>
    </source>
</evidence>
<dbReference type="InterPro" id="IPR004837">
    <property type="entry name" value="NaCa_Exmemb"/>
</dbReference>
<keyword evidence="3 5" id="KW-1133">Transmembrane helix</keyword>
<evidence type="ECO:0000256" key="3">
    <source>
        <dbReference type="ARBA" id="ARBA00022989"/>
    </source>
</evidence>
<dbReference type="Gene3D" id="1.20.1420.30">
    <property type="entry name" value="NCX, central ion-binding region"/>
    <property type="match status" value="1"/>
</dbReference>
<organism evidence="7 8">
    <name type="scientific">Methanococcus maripaludis KA1</name>
    <dbReference type="NCBI Taxonomy" id="637914"/>
    <lineage>
        <taxon>Archaea</taxon>
        <taxon>Methanobacteriati</taxon>
        <taxon>Methanobacteriota</taxon>
        <taxon>Methanomada group</taxon>
        <taxon>Methanococci</taxon>
        <taxon>Methanococcales</taxon>
        <taxon>Methanococcaceae</taxon>
        <taxon>Methanococcus</taxon>
    </lineage>
</organism>
<dbReference type="GO" id="GO:0005886">
    <property type="term" value="C:plasma membrane"/>
    <property type="evidence" value="ECO:0007669"/>
    <property type="project" value="TreeGrafter"/>
</dbReference>
<reference evidence="7 8" key="1">
    <citation type="submission" date="2009-06" db="EMBL/GenBank/DDBJ databases">
        <title>Molecular Evidence for Microbiologically Influenced Corrosion from genome of Methanogen.</title>
        <authorList>
            <person name="Ito N."/>
            <person name="Tsurumaru H."/>
            <person name="Shimizu A."/>
            <person name="Harada T."/>
            <person name="Hosoyama A."/>
            <person name="Horikawa H."/>
            <person name="Wakai S."/>
            <person name="Sasaki K."/>
            <person name="Nishijima K."/>
            <person name="Ataku H."/>
            <person name="Yamazaki J."/>
            <person name="Mise M."/>
            <person name="Yamazaki S."/>
            <person name="Tanikawa S."/>
            <person name="Harayama S."/>
            <person name="Fujita N."/>
        </authorList>
    </citation>
    <scope>NUCLEOTIDE SEQUENCE [LARGE SCALE GENOMIC DNA]</scope>
    <source>
        <strain evidence="8">KA1 ( NBRC 102054)</strain>
    </source>
</reference>
<accession>A0A2Z5PD84</accession>
<evidence type="ECO:0000313" key="7">
    <source>
        <dbReference type="EMBL" id="BAP60962.1"/>
    </source>
</evidence>
<dbReference type="PANTHER" id="PTHR10846:SF8">
    <property type="entry name" value="INNER MEMBRANE PROTEIN YRBG"/>
    <property type="match status" value="1"/>
</dbReference>
<proteinExistence type="predicted"/>
<dbReference type="NCBIfam" id="TIGR00367">
    <property type="entry name" value="calcium/sodium antiporter"/>
    <property type="match status" value="1"/>
</dbReference>
<dbReference type="InterPro" id="IPR044880">
    <property type="entry name" value="NCX_ion-bd_dom_sf"/>
</dbReference>
<feature type="transmembrane region" description="Helical" evidence="5">
    <location>
        <begin position="159"/>
        <end position="178"/>
    </location>
</feature>
<dbReference type="KEGG" id="mmak:MMKA1_08450"/>
<keyword evidence="4 5" id="KW-0472">Membrane</keyword>
<feature type="domain" description="Sodium/calcium exchanger membrane region" evidence="6">
    <location>
        <begin position="165"/>
        <end position="316"/>
    </location>
</feature>
<evidence type="ECO:0000256" key="1">
    <source>
        <dbReference type="ARBA" id="ARBA00004141"/>
    </source>
</evidence>
<dbReference type="InterPro" id="IPR004481">
    <property type="entry name" value="K/Na/Ca-exchanger"/>
</dbReference>
<feature type="transmembrane region" description="Helical" evidence="5">
    <location>
        <begin position="301"/>
        <end position="319"/>
    </location>
</feature>
<gene>
    <name evidence="7" type="ORF">MMKA1_08450</name>
</gene>
<protein>
    <submittedName>
        <fullName evidence="7">K+-dependent Na+/Ca+ exchanger</fullName>
    </submittedName>
</protein>
<evidence type="ECO:0000313" key="8">
    <source>
        <dbReference type="Proteomes" id="UP000264208"/>
    </source>
</evidence>
<dbReference type="AlphaFoldDB" id="A0A2Z5PD84"/>
<comment type="subcellular location">
    <subcellularLocation>
        <location evidence="1">Membrane</location>
        <topology evidence="1">Multi-pass membrane protein</topology>
    </subcellularLocation>
</comment>
<dbReference type="GO" id="GO:0005262">
    <property type="term" value="F:calcium channel activity"/>
    <property type="evidence" value="ECO:0007669"/>
    <property type="project" value="TreeGrafter"/>
</dbReference>
<dbReference type="EMBL" id="AP011526">
    <property type="protein sequence ID" value="BAP60962.1"/>
    <property type="molecule type" value="Genomic_DNA"/>
</dbReference>
<evidence type="ECO:0000256" key="2">
    <source>
        <dbReference type="ARBA" id="ARBA00022692"/>
    </source>
</evidence>
<sequence>MLGYLLLYMIFGGILLAYGSDWFIEGSTRVAKHFNVSNFVIGATIVAFGTSLPEIVTSSGAALSGSPGLAVGNAVGSCIANIGIILGISVLMYPLIIKKRAIIKNGNIYLIATILLVILGYNGFSRFDGLILFLFMIIYVIYTIKTSESDEEEIISYITVKKASIFIIVGLLAVILGSDLFIEGAKGIAEYFNVPESIIGFSLVAFGTSLPELASSVAAAKRKLGSIVLGNVIGSNIANTCVALSFSAMIVDIPKYNVELMVNTIMALLIIFTMNREKIKKILNFKNFRTDYFSKIDRIDGISYILIYLIFLAYLLGYIS</sequence>
<dbReference type="PANTHER" id="PTHR10846">
    <property type="entry name" value="SODIUM/POTASSIUM/CALCIUM EXCHANGER"/>
    <property type="match status" value="1"/>
</dbReference>
<evidence type="ECO:0000259" key="6">
    <source>
        <dbReference type="Pfam" id="PF01699"/>
    </source>
</evidence>